<keyword evidence="3" id="KW-0012">Acyltransferase</keyword>
<comment type="similarity">
    <text evidence="1">Belongs to the gamma-glutamyltransferase family.</text>
</comment>
<dbReference type="EMBL" id="JBHUCM010000031">
    <property type="protein sequence ID" value="MFD1541966.1"/>
    <property type="molecule type" value="Genomic_DNA"/>
</dbReference>
<evidence type="ECO:0000313" key="3">
    <source>
        <dbReference type="EMBL" id="MFD1541966.1"/>
    </source>
</evidence>
<keyword evidence="4" id="KW-1185">Reference proteome</keyword>
<organism evidence="3 4">
    <name type="scientific">Nonomuraea guangzhouensis</name>
    <dbReference type="NCBI Taxonomy" id="1291555"/>
    <lineage>
        <taxon>Bacteria</taxon>
        <taxon>Bacillati</taxon>
        <taxon>Actinomycetota</taxon>
        <taxon>Actinomycetes</taxon>
        <taxon>Streptosporangiales</taxon>
        <taxon>Streptosporangiaceae</taxon>
        <taxon>Nonomuraea</taxon>
    </lineage>
</organism>
<protein>
    <submittedName>
        <fullName evidence="3">Gamma-glutamyltransferase</fullName>
        <ecNumber evidence="3">2.3.2.2</ecNumber>
    </submittedName>
</protein>
<dbReference type="PANTHER" id="PTHR43199">
    <property type="entry name" value="GLUTATHIONE HYDROLASE"/>
    <property type="match status" value="1"/>
</dbReference>
<dbReference type="RefSeq" id="WP_219535462.1">
    <property type="nucleotide sequence ID" value="NZ_JAHKRM010000026.1"/>
</dbReference>
<comment type="caution">
    <text evidence="3">The sequence shown here is derived from an EMBL/GenBank/DDBJ whole genome shotgun (WGS) entry which is preliminary data.</text>
</comment>
<accession>A0ABW4GHY0</accession>
<dbReference type="Pfam" id="PF01019">
    <property type="entry name" value="G_glu_transpept"/>
    <property type="match status" value="2"/>
</dbReference>
<dbReference type="PANTHER" id="PTHR43199:SF1">
    <property type="entry name" value="GLUTATHIONE HYDROLASE PROENZYME"/>
    <property type="match status" value="1"/>
</dbReference>
<name>A0ABW4GHY0_9ACTN</name>
<evidence type="ECO:0000256" key="2">
    <source>
        <dbReference type="SAM" id="MobiDB-lite"/>
    </source>
</evidence>
<gene>
    <name evidence="3" type="ORF">ACFSJ0_33295</name>
</gene>
<proteinExistence type="inferred from homology"/>
<keyword evidence="3" id="KW-0808">Transferase</keyword>
<sequence length="510" mass="54391">MSEVPARPSRPDPEHVAATGRRGMISTSHPAATRAGVAALEAGGSAVDAYLAAAAVQTVVEPTMTTLAGTMLISVYDPATGQSRFLSHLGSPPAAEDGDLDEAARSSGRTVVTPGWVRGAHAAWQKWGRLAWSELFTDALRAAREGFVVDQLLWGWAFEYRTVAGRFQAGREVWFPDGRMFGVGEVLRQPALARTIEQLAEQGPGYFYEGDFARRYVETARAAGGRITLDDMAAAHVLDTPLAPLPVAGGYELHTSGSLYALMLSLAHLAGPDDRLYRMMRIVEESWHHGLTWNASGFRFAASGEMADRVSPEAAEKLIGQVIDGPPRPFDAMNMGTNAIVAADESGMIAHGTHSATSTPFGVGLMVDGVIVPRPIFLCADPVVPIPVGWSTSLLALRDGRPVFAAASPSISALQNVFQNSVNVLQRGMSPAESVHQPMFGASHYPSRRPMVEATIGEEVIAEVERRGLGVTRVSPWEPEMGSCQAIAFTADGLLHGVADPRRLGRAAGH</sequence>
<dbReference type="InterPro" id="IPR051792">
    <property type="entry name" value="GGT_bact"/>
</dbReference>
<evidence type="ECO:0000256" key="1">
    <source>
        <dbReference type="ARBA" id="ARBA00009381"/>
    </source>
</evidence>
<dbReference type="EC" id="2.3.2.2" evidence="3"/>
<feature type="region of interest" description="Disordered" evidence="2">
    <location>
        <begin position="1"/>
        <end position="27"/>
    </location>
</feature>
<evidence type="ECO:0000313" key="4">
    <source>
        <dbReference type="Proteomes" id="UP001597097"/>
    </source>
</evidence>
<dbReference type="GO" id="GO:0103068">
    <property type="term" value="F:leukotriene C4 gamma-glutamyl transferase activity"/>
    <property type="evidence" value="ECO:0007669"/>
    <property type="project" value="UniProtKB-EC"/>
</dbReference>
<reference evidence="4" key="1">
    <citation type="journal article" date="2019" name="Int. J. Syst. Evol. Microbiol.">
        <title>The Global Catalogue of Microorganisms (GCM) 10K type strain sequencing project: providing services to taxonomists for standard genome sequencing and annotation.</title>
        <authorList>
            <consortium name="The Broad Institute Genomics Platform"/>
            <consortium name="The Broad Institute Genome Sequencing Center for Infectious Disease"/>
            <person name="Wu L."/>
            <person name="Ma J."/>
        </authorList>
    </citation>
    <scope>NUCLEOTIDE SEQUENCE [LARGE SCALE GENOMIC DNA]</scope>
    <source>
        <strain evidence="4">CGMCC 1.15399</strain>
    </source>
</reference>
<dbReference type="Proteomes" id="UP001597097">
    <property type="component" value="Unassembled WGS sequence"/>
</dbReference>